<reference evidence="3" key="2">
    <citation type="submission" date="2011-02" db="EMBL/GenBank/DDBJ databases">
        <authorList>
            <person name="MacLean D."/>
        </authorList>
    </citation>
    <scope>NUCLEOTIDE SEQUENCE</scope>
</reference>
<accession>F0W7K2</accession>
<sequence>MDATTPFSDLMSKAVKLKGHQQAKLRTVFDSWPSYFQHSLFMQDSVISARALPFQERLSTALMMKNKGNEHCGKGDMEEAIAEYEKALAVFVYCENQDVNWKNKGIEDKDIRVTEYIDQDVVGQERLDALKTACYLNIALCKFRIRDFATCVRACDDALKIDGSNVKALYRSAQALVTPLSAGALECDQAIQRLKRAFSIDASNSDVSKLLRELQHQKQRQKVIDNKTFGGMFDRGQLYHDEELQKQCGKDDGAHAKDDFEAQIRQAQDLARLYEHKGEHDQAETIRSTIAKFKSERSKSPVNFLHPTPEMIQDAKRDNIDLTDKNVQRMLNDLQQGKEASNDETHDAINTEDQVETILRSMSSEAIGQLLQREGIPYHHLRDKDEILKLARHVINSKMSGNSKESSQHAERSYMKWVIICAVLWTVLRLLVSGKLSLWKGFPLN</sequence>
<keyword evidence="1" id="KW-0677">Repeat</keyword>
<keyword evidence="2" id="KW-0802">TPR repeat</keyword>
<dbReference type="InterPro" id="IPR039663">
    <property type="entry name" value="AIP/AIPL1/TTC9"/>
</dbReference>
<dbReference type="HOGENOM" id="CLU_044934_0_0_1"/>
<dbReference type="InterPro" id="IPR019734">
    <property type="entry name" value="TPR_rpt"/>
</dbReference>
<dbReference type="Gene3D" id="1.25.40.10">
    <property type="entry name" value="Tetratricopeptide repeat domain"/>
    <property type="match status" value="1"/>
</dbReference>
<dbReference type="SMART" id="SM00028">
    <property type="entry name" value="TPR"/>
    <property type="match status" value="2"/>
</dbReference>
<name>F0W7K2_9STRA</name>
<evidence type="ECO:0000256" key="2">
    <source>
        <dbReference type="ARBA" id="ARBA00022803"/>
    </source>
</evidence>
<reference evidence="3" key="1">
    <citation type="journal article" date="2011" name="PLoS Biol.">
        <title>Gene gain and loss during evolution of obligate parasitism in the white rust pathogen of Arabidopsis thaliana.</title>
        <authorList>
            <person name="Kemen E."/>
            <person name="Gardiner A."/>
            <person name="Schultz-Larsen T."/>
            <person name="Kemen A.C."/>
            <person name="Balmuth A.L."/>
            <person name="Robert-Seilaniantz A."/>
            <person name="Bailey K."/>
            <person name="Holub E."/>
            <person name="Studholme D.J."/>
            <person name="Maclean D."/>
            <person name="Jones J.D."/>
        </authorList>
    </citation>
    <scope>NUCLEOTIDE SEQUENCE</scope>
</reference>
<gene>
    <name evidence="3" type="primary">AlNc14C30G2808</name>
    <name evidence="3" type="ORF">ALNC14_032460</name>
</gene>
<dbReference type="EMBL" id="FR824075">
    <property type="protein sequence ID" value="CCA17103.1"/>
    <property type="molecule type" value="Genomic_DNA"/>
</dbReference>
<organism evidence="3">
    <name type="scientific">Albugo laibachii Nc14</name>
    <dbReference type="NCBI Taxonomy" id="890382"/>
    <lineage>
        <taxon>Eukaryota</taxon>
        <taxon>Sar</taxon>
        <taxon>Stramenopiles</taxon>
        <taxon>Oomycota</taxon>
        <taxon>Peronosporomycetes</taxon>
        <taxon>Albuginales</taxon>
        <taxon>Albuginaceae</taxon>
        <taxon>Albugo</taxon>
    </lineage>
</organism>
<proteinExistence type="predicted"/>
<dbReference type="InterPro" id="IPR011990">
    <property type="entry name" value="TPR-like_helical_dom_sf"/>
</dbReference>
<evidence type="ECO:0000313" key="3">
    <source>
        <dbReference type="EMBL" id="CCA17103.1"/>
    </source>
</evidence>
<dbReference type="AlphaFoldDB" id="F0W7K2"/>
<protein>
    <submittedName>
        <fullName evidence="3">Uncharacterized protein AlNc14C30G2808</fullName>
    </submittedName>
</protein>
<dbReference type="PANTHER" id="PTHR11242">
    <property type="entry name" value="ARYL HYDROCARBON RECEPTOR INTERACTING PROTEIN RELATED"/>
    <property type="match status" value="1"/>
</dbReference>
<evidence type="ECO:0000256" key="1">
    <source>
        <dbReference type="ARBA" id="ARBA00022737"/>
    </source>
</evidence>
<dbReference type="SUPFAM" id="SSF48452">
    <property type="entry name" value="TPR-like"/>
    <property type="match status" value="1"/>
</dbReference>
<dbReference type="PANTHER" id="PTHR11242:SF17">
    <property type="match status" value="1"/>
</dbReference>